<feature type="transmembrane region" description="Helical" evidence="7">
    <location>
        <begin position="210"/>
        <end position="231"/>
    </location>
</feature>
<evidence type="ECO:0000256" key="1">
    <source>
        <dbReference type="ARBA" id="ARBA00004651"/>
    </source>
</evidence>
<dbReference type="Gene3D" id="1.10.3720.10">
    <property type="entry name" value="MetI-like"/>
    <property type="match status" value="1"/>
</dbReference>
<evidence type="ECO:0000256" key="2">
    <source>
        <dbReference type="ARBA" id="ARBA00022448"/>
    </source>
</evidence>
<feature type="transmembrane region" description="Helical" evidence="7">
    <location>
        <begin position="162"/>
        <end position="180"/>
    </location>
</feature>
<dbReference type="CDD" id="cd06261">
    <property type="entry name" value="TM_PBP2"/>
    <property type="match status" value="1"/>
</dbReference>
<reference evidence="9" key="1">
    <citation type="submission" date="2019-09" db="EMBL/GenBank/DDBJ databases">
        <title>Characterisation of the sponge microbiome using genome-centric metagenomics.</title>
        <authorList>
            <person name="Engelberts J.P."/>
            <person name="Robbins S.J."/>
            <person name="De Goeij J.M."/>
            <person name="Aranda M."/>
            <person name="Bell S.C."/>
            <person name="Webster N.S."/>
        </authorList>
    </citation>
    <scope>NUCLEOTIDE SEQUENCE</scope>
    <source>
        <strain evidence="9">SB0662_bin_9</strain>
    </source>
</reference>
<keyword evidence="3" id="KW-1003">Cell membrane</keyword>
<feature type="domain" description="ABC transmembrane type-1" evidence="8">
    <location>
        <begin position="94"/>
        <end position="285"/>
    </location>
</feature>
<dbReference type="SUPFAM" id="SSF161098">
    <property type="entry name" value="MetI-like"/>
    <property type="match status" value="1"/>
</dbReference>
<comment type="caution">
    <text evidence="9">The sequence shown here is derived from an EMBL/GenBank/DDBJ whole genome shotgun (WGS) entry which is preliminary data.</text>
</comment>
<evidence type="ECO:0000256" key="7">
    <source>
        <dbReference type="RuleBase" id="RU363032"/>
    </source>
</evidence>
<dbReference type="Pfam" id="PF00528">
    <property type="entry name" value="BPD_transp_1"/>
    <property type="match status" value="1"/>
</dbReference>
<dbReference type="EMBL" id="VXPY01000078">
    <property type="protein sequence ID" value="MYD90823.1"/>
    <property type="molecule type" value="Genomic_DNA"/>
</dbReference>
<dbReference type="InterPro" id="IPR000515">
    <property type="entry name" value="MetI-like"/>
</dbReference>
<dbReference type="AlphaFoldDB" id="A0A6B1DVX1"/>
<evidence type="ECO:0000259" key="8">
    <source>
        <dbReference type="PROSITE" id="PS50928"/>
    </source>
</evidence>
<feature type="transmembrane region" description="Helical" evidence="7">
    <location>
        <begin position="266"/>
        <end position="285"/>
    </location>
</feature>
<dbReference type="GO" id="GO:0055085">
    <property type="term" value="P:transmembrane transport"/>
    <property type="evidence" value="ECO:0007669"/>
    <property type="project" value="InterPro"/>
</dbReference>
<evidence type="ECO:0000313" key="9">
    <source>
        <dbReference type="EMBL" id="MYD90823.1"/>
    </source>
</evidence>
<dbReference type="PANTHER" id="PTHR43744">
    <property type="entry name" value="ABC TRANSPORTER PERMEASE PROTEIN MG189-RELATED-RELATED"/>
    <property type="match status" value="1"/>
</dbReference>
<protein>
    <submittedName>
        <fullName evidence="9">Carbohydrate ABC transporter permease</fullName>
    </submittedName>
</protein>
<keyword evidence="5 7" id="KW-1133">Transmembrane helix</keyword>
<accession>A0A6B1DVX1</accession>
<comment type="similarity">
    <text evidence="7">Belongs to the binding-protein-dependent transport system permease family.</text>
</comment>
<feature type="transmembrane region" description="Helical" evidence="7">
    <location>
        <begin position="29"/>
        <end position="51"/>
    </location>
</feature>
<dbReference type="PANTHER" id="PTHR43744:SF6">
    <property type="entry name" value="ABC TRANSPORTER PERMEASE PROTEIN YESQ-RELATED"/>
    <property type="match status" value="1"/>
</dbReference>
<organism evidence="9">
    <name type="scientific">Caldilineaceae bacterium SB0662_bin_9</name>
    <dbReference type="NCBI Taxonomy" id="2605258"/>
    <lineage>
        <taxon>Bacteria</taxon>
        <taxon>Bacillati</taxon>
        <taxon>Chloroflexota</taxon>
        <taxon>Caldilineae</taxon>
        <taxon>Caldilineales</taxon>
        <taxon>Caldilineaceae</taxon>
    </lineage>
</organism>
<gene>
    <name evidence="9" type="ORF">F4Y08_10885</name>
</gene>
<feature type="transmembrane region" description="Helical" evidence="7">
    <location>
        <begin position="129"/>
        <end position="150"/>
    </location>
</feature>
<name>A0A6B1DVX1_9CHLR</name>
<dbReference type="PROSITE" id="PS50928">
    <property type="entry name" value="ABC_TM1"/>
    <property type="match status" value="1"/>
</dbReference>
<sequence length="301" mass="34203">MSVTQMPLEQPAAQAPRVAKPRRKLKERLWLAALQILITVLSVTFLVPTLWMVSSSLKVSTEVFAHPIVWIPRDPHWANYVTAFTGHLPLGSFIWNTVKIVVFAVLGTLLSSSLVAYSFARIDWPGKNFWFGLLLGTMMLPDIVTLVPRFILFRTIGWYDTFYPLIVPYWGAVMALYVFLIRQFFMGIPGELEDAAYIDGASRLRTLTQILMPLSKPVMATVAVFALLQHYNDFLNPLIYLKTMDKFPLAVGVKMFNDFEVQHWEIVFAVSTIMLAPILVLFIFAQRFFVQGITMTGFGGR</sequence>
<dbReference type="GO" id="GO:0005886">
    <property type="term" value="C:plasma membrane"/>
    <property type="evidence" value="ECO:0007669"/>
    <property type="project" value="UniProtKB-SubCell"/>
</dbReference>
<evidence type="ECO:0000256" key="4">
    <source>
        <dbReference type="ARBA" id="ARBA00022692"/>
    </source>
</evidence>
<dbReference type="InterPro" id="IPR035906">
    <property type="entry name" value="MetI-like_sf"/>
</dbReference>
<comment type="subcellular location">
    <subcellularLocation>
        <location evidence="1 7">Cell membrane</location>
        <topology evidence="1 7">Multi-pass membrane protein</topology>
    </subcellularLocation>
</comment>
<evidence type="ECO:0000256" key="6">
    <source>
        <dbReference type="ARBA" id="ARBA00023136"/>
    </source>
</evidence>
<feature type="transmembrane region" description="Helical" evidence="7">
    <location>
        <begin position="93"/>
        <end position="117"/>
    </location>
</feature>
<keyword evidence="2 7" id="KW-0813">Transport</keyword>
<proteinExistence type="inferred from homology"/>
<evidence type="ECO:0000256" key="3">
    <source>
        <dbReference type="ARBA" id="ARBA00022475"/>
    </source>
</evidence>
<keyword evidence="4 7" id="KW-0812">Transmembrane</keyword>
<keyword evidence="6 7" id="KW-0472">Membrane</keyword>
<evidence type="ECO:0000256" key="5">
    <source>
        <dbReference type="ARBA" id="ARBA00022989"/>
    </source>
</evidence>